<accession>A0A8S5TTP6</accession>
<sequence length="32" mass="3744">MNVYGEEMILVKNSDGTYKIEVYNCPFEDLKT</sequence>
<dbReference type="EMBL" id="BK015927">
    <property type="protein sequence ID" value="DAF85560.1"/>
    <property type="molecule type" value="Genomic_DNA"/>
</dbReference>
<organism evidence="1">
    <name type="scientific">Siphoviridae sp. ct5jB2</name>
    <dbReference type="NCBI Taxonomy" id="2825337"/>
    <lineage>
        <taxon>Viruses</taxon>
        <taxon>Duplodnaviria</taxon>
        <taxon>Heunggongvirae</taxon>
        <taxon>Uroviricota</taxon>
        <taxon>Caudoviricetes</taxon>
    </lineage>
</organism>
<proteinExistence type="predicted"/>
<evidence type="ECO:0000313" key="1">
    <source>
        <dbReference type="EMBL" id="DAF85560.1"/>
    </source>
</evidence>
<protein>
    <submittedName>
        <fullName evidence="1">Metanogen output domain 1</fullName>
    </submittedName>
</protein>
<reference evidence="1" key="1">
    <citation type="journal article" date="2021" name="Proc. Natl. Acad. Sci. U.S.A.">
        <title>A Catalog of Tens of Thousands of Viruses from Human Metagenomes Reveals Hidden Associations with Chronic Diseases.</title>
        <authorList>
            <person name="Tisza M.J."/>
            <person name="Buck C.B."/>
        </authorList>
    </citation>
    <scope>NUCLEOTIDE SEQUENCE</scope>
    <source>
        <strain evidence="1">Ct5jB2</strain>
    </source>
</reference>
<name>A0A8S5TTP6_9CAUD</name>